<keyword evidence="3" id="KW-1185">Reference proteome</keyword>
<accession>A0A2S7IJV9</accession>
<keyword evidence="1" id="KW-1133">Transmembrane helix</keyword>
<reference evidence="3" key="1">
    <citation type="submission" date="2018-02" db="EMBL/GenBank/DDBJ databases">
        <title>Genome sequencing of Solimonas sp. HR-BB.</title>
        <authorList>
            <person name="Lee Y."/>
            <person name="Jeon C.O."/>
        </authorList>
    </citation>
    <scope>NUCLEOTIDE SEQUENCE [LARGE SCALE GENOMIC DNA]</scope>
    <source>
        <strain evidence="3">HR-U</strain>
    </source>
</reference>
<gene>
    <name evidence="2" type="ORF">C5O19_16085</name>
</gene>
<evidence type="ECO:0000256" key="1">
    <source>
        <dbReference type="SAM" id="Phobius"/>
    </source>
</evidence>
<dbReference type="OrthoDB" id="639802at2"/>
<dbReference type="RefSeq" id="WP_104714430.1">
    <property type="nucleotide sequence ID" value="NZ_PTRA01000002.1"/>
</dbReference>
<evidence type="ECO:0008006" key="4">
    <source>
        <dbReference type="Google" id="ProtNLM"/>
    </source>
</evidence>
<proteinExistence type="predicted"/>
<dbReference type="SUPFAM" id="SSF49299">
    <property type="entry name" value="PKD domain"/>
    <property type="match status" value="1"/>
</dbReference>
<feature type="transmembrane region" description="Helical" evidence="1">
    <location>
        <begin position="137"/>
        <end position="155"/>
    </location>
</feature>
<organism evidence="2 3">
    <name type="scientific">Siphonobacter curvatus</name>
    <dbReference type="NCBI Taxonomy" id="2094562"/>
    <lineage>
        <taxon>Bacteria</taxon>
        <taxon>Pseudomonadati</taxon>
        <taxon>Bacteroidota</taxon>
        <taxon>Cytophagia</taxon>
        <taxon>Cytophagales</taxon>
        <taxon>Cytophagaceae</taxon>
        <taxon>Siphonobacter</taxon>
    </lineage>
</organism>
<dbReference type="EMBL" id="PTRA01000002">
    <property type="protein sequence ID" value="PQA56855.1"/>
    <property type="molecule type" value="Genomic_DNA"/>
</dbReference>
<name>A0A2S7IJV9_9BACT</name>
<keyword evidence="1" id="KW-0812">Transmembrane</keyword>
<sequence length="444" mass="50403">MVTDKGQEQTWSYYYLERCCQRVAETYGREEWSEWTNGDYILLSRILFRKTRVQISPNTLKRIFGKIKTDARYYPQKATRDALAAYAGFGDWDQLVEAVAEEESLSEVEEPLIEEGLHQNVPEQNESPVPKRSVKRTLLWTGMSLLILLVLWAGWKISQGSTPKGTPSLICKNPLGENPHSAIFTVQTPHERADDYSLDFGDGKRTSVNPNTTVYNHYYEVPGRYQAVLIQGNEPLDSTTVYLPTQGWAATAYMMYDTSRVYPIDVPALFTGGKRTINTQELSQAGIDTNRTFFVEFTNAQQTGISGDNFELQTHLITTPDRTGIRCSQVDVRIMGESSNHMFVVTKPGCVYWSKLNFSEKGWSGRQEDLSFLGADFRRGGTLRLLVKNQQARLYINDRQVFESTYTHPLQQIYGISIRFSGVGTVSSLNLKDLNTGKMFRGSF</sequence>
<evidence type="ECO:0000313" key="2">
    <source>
        <dbReference type="EMBL" id="PQA56855.1"/>
    </source>
</evidence>
<protein>
    <recommendedName>
        <fullName evidence="4">PKD domain-containing protein</fullName>
    </recommendedName>
</protein>
<keyword evidence="1" id="KW-0472">Membrane</keyword>
<dbReference type="AlphaFoldDB" id="A0A2S7IJV9"/>
<dbReference type="Proteomes" id="UP000239590">
    <property type="component" value="Unassembled WGS sequence"/>
</dbReference>
<evidence type="ECO:0000313" key="3">
    <source>
        <dbReference type="Proteomes" id="UP000239590"/>
    </source>
</evidence>
<dbReference type="InterPro" id="IPR035986">
    <property type="entry name" value="PKD_dom_sf"/>
</dbReference>
<comment type="caution">
    <text evidence="2">The sequence shown here is derived from an EMBL/GenBank/DDBJ whole genome shotgun (WGS) entry which is preliminary data.</text>
</comment>